<comment type="caution">
    <text evidence="2">The sequence shown here is derived from an EMBL/GenBank/DDBJ whole genome shotgun (WGS) entry which is preliminary data.</text>
</comment>
<name>A0A839ZVC4_9CAUL</name>
<feature type="transmembrane region" description="Helical" evidence="1">
    <location>
        <begin position="77"/>
        <end position="95"/>
    </location>
</feature>
<evidence type="ECO:0000313" key="2">
    <source>
        <dbReference type="EMBL" id="MBB3889341.1"/>
    </source>
</evidence>
<keyword evidence="1" id="KW-0472">Membrane</keyword>
<evidence type="ECO:0000256" key="1">
    <source>
        <dbReference type="SAM" id="Phobius"/>
    </source>
</evidence>
<dbReference type="EMBL" id="JACIDK010000001">
    <property type="protein sequence ID" value="MBB3889341.1"/>
    <property type="molecule type" value="Genomic_DNA"/>
</dbReference>
<dbReference type="Proteomes" id="UP000530564">
    <property type="component" value="Unassembled WGS sequence"/>
</dbReference>
<sequence length="101" mass="10370">MTRTKSQQLAHAAEGILQDAGQDLRAAAGRFVEEAGEAASAGAVGLAHAAEEFVEDAAARSRDLKAKVRKEAARRPGVVAVLAGVAIALVGLGLLRRTGRV</sequence>
<reference evidence="2 3" key="1">
    <citation type="submission" date="2020-08" db="EMBL/GenBank/DDBJ databases">
        <title>Genomic Encyclopedia of Type Strains, Phase IV (KMG-IV): sequencing the most valuable type-strain genomes for metagenomic binning, comparative biology and taxonomic classification.</title>
        <authorList>
            <person name="Goeker M."/>
        </authorList>
    </citation>
    <scope>NUCLEOTIDE SEQUENCE [LARGE SCALE GENOMIC DNA]</scope>
    <source>
        <strain evidence="2 3">DSM 21793</strain>
    </source>
</reference>
<dbReference type="AlphaFoldDB" id="A0A839ZVC4"/>
<accession>A0A839ZVC4</accession>
<dbReference type="RefSeq" id="WP_183769358.1">
    <property type="nucleotide sequence ID" value="NZ_JACIDK010000001.1"/>
</dbReference>
<keyword evidence="1" id="KW-1133">Transmembrane helix</keyword>
<keyword evidence="1" id="KW-0812">Transmembrane</keyword>
<organism evidence="2 3">
    <name type="scientific">Phenylobacterium haematophilum</name>
    <dbReference type="NCBI Taxonomy" id="98513"/>
    <lineage>
        <taxon>Bacteria</taxon>
        <taxon>Pseudomonadati</taxon>
        <taxon>Pseudomonadota</taxon>
        <taxon>Alphaproteobacteria</taxon>
        <taxon>Caulobacterales</taxon>
        <taxon>Caulobacteraceae</taxon>
        <taxon>Phenylobacterium</taxon>
    </lineage>
</organism>
<keyword evidence="3" id="KW-1185">Reference proteome</keyword>
<proteinExistence type="predicted"/>
<evidence type="ECO:0000313" key="3">
    <source>
        <dbReference type="Proteomes" id="UP000530564"/>
    </source>
</evidence>
<protein>
    <submittedName>
        <fullName evidence="2">Uncharacterized protein</fullName>
    </submittedName>
</protein>
<gene>
    <name evidence="2" type="ORF">GGQ61_000038</name>
</gene>